<keyword evidence="7 13" id="KW-0658">Purine biosynthesis</keyword>
<dbReference type="GO" id="GO:0006177">
    <property type="term" value="P:GMP biosynthetic process"/>
    <property type="evidence" value="ECO:0007669"/>
    <property type="project" value="UniProtKB-UniRule"/>
</dbReference>
<dbReference type="Gene3D" id="3.20.20.70">
    <property type="entry name" value="Aldolase class I"/>
    <property type="match status" value="1"/>
</dbReference>
<dbReference type="CDD" id="cd04601">
    <property type="entry name" value="CBS_pair_IMPDH"/>
    <property type="match status" value="1"/>
</dbReference>
<dbReference type="InterPro" id="IPR000644">
    <property type="entry name" value="CBS_dom"/>
</dbReference>
<evidence type="ECO:0000256" key="3">
    <source>
        <dbReference type="ARBA" id="ARBA00011881"/>
    </source>
</evidence>
<feature type="binding site" evidence="13 15">
    <location>
        <begin position="363"/>
        <end position="364"/>
    </location>
    <ligand>
        <name>IMP</name>
        <dbReference type="ChEBI" id="CHEBI:58053"/>
    </ligand>
</feature>
<comment type="similarity">
    <text evidence="2 13 19">Belongs to the IMPDH/GMPR family.</text>
</comment>
<dbReference type="PROSITE" id="PS00487">
    <property type="entry name" value="IMP_DH_GMP_RED"/>
    <property type="match status" value="1"/>
</dbReference>
<keyword evidence="4 13" id="KW-0479">Metal-binding</keyword>
<evidence type="ECO:0000256" key="5">
    <source>
        <dbReference type="ARBA" id="ARBA00022737"/>
    </source>
</evidence>
<feature type="binding site" evidence="13 16">
    <location>
        <begin position="300"/>
        <end position="302"/>
    </location>
    <ligand>
        <name>NAD(+)</name>
        <dbReference type="ChEBI" id="CHEBI:57540"/>
    </ligand>
</feature>
<dbReference type="PANTHER" id="PTHR11911">
    <property type="entry name" value="INOSINE-5-MONOPHOSPHATE DEHYDROGENASE RELATED"/>
    <property type="match status" value="1"/>
</dbReference>
<comment type="cofactor">
    <cofactor evidence="1 13">
        <name>K(+)</name>
        <dbReference type="ChEBI" id="CHEBI:29103"/>
    </cofactor>
</comment>
<feature type="active site" description="Thioimidate intermediate" evidence="13 14">
    <location>
        <position position="307"/>
    </location>
</feature>
<evidence type="ECO:0000256" key="2">
    <source>
        <dbReference type="ARBA" id="ARBA00005502"/>
    </source>
</evidence>
<dbReference type="InterPro" id="IPR001093">
    <property type="entry name" value="IMP_DH_GMPRt"/>
</dbReference>
<dbReference type="UniPathway" id="UPA00601">
    <property type="reaction ID" value="UER00295"/>
</dbReference>
<comment type="activity regulation">
    <text evidence="13">Mycophenolic acid (MPA) is a non-competitive inhibitor that prevents formation of the closed enzyme conformation by binding to the same site as the amobile flap. In contrast, mizoribine monophosphate (MZP) is a competitive inhibitor that induces the closed conformation. MPA is a potent inhibitor of mammalian IMPDHs but a poor inhibitor of the bacterial enzymes. MZP is a more potent inhibitor of bacterial IMPDH.</text>
</comment>
<evidence type="ECO:0000259" key="21">
    <source>
        <dbReference type="PROSITE" id="PS51371"/>
    </source>
</evidence>
<dbReference type="KEGG" id="aoh:AOV_00210"/>
<dbReference type="Proteomes" id="UP000259762">
    <property type="component" value="Chromosome"/>
</dbReference>
<evidence type="ECO:0000256" key="8">
    <source>
        <dbReference type="ARBA" id="ARBA00022958"/>
    </source>
</evidence>
<keyword evidence="23" id="KW-1185">Reference proteome</keyword>
<dbReference type="Pfam" id="PF00571">
    <property type="entry name" value="CBS"/>
    <property type="match status" value="2"/>
</dbReference>
<dbReference type="AlphaFoldDB" id="A0A2Z2LFW5"/>
<dbReference type="NCBIfam" id="TIGR01302">
    <property type="entry name" value="IMP_dehydrog"/>
    <property type="match status" value="1"/>
</dbReference>
<evidence type="ECO:0000256" key="12">
    <source>
        <dbReference type="ARBA" id="ARBA00048028"/>
    </source>
</evidence>
<dbReference type="PROSITE" id="PS51371">
    <property type="entry name" value="CBS"/>
    <property type="match status" value="2"/>
</dbReference>
<dbReference type="CDD" id="cd00381">
    <property type="entry name" value="IMPDH"/>
    <property type="match status" value="1"/>
</dbReference>
<keyword evidence="8 13" id="KW-0630">Potassium</keyword>
<dbReference type="SUPFAM" id="SSF54631">
    <property type="entry name" value="CBS-domain pair"/>
    <property type="match status" value="1"/>
</dbReference>
<feature type="binding site" description="in other chain" evidence="13 17">
    <location>
        <position position="302"/>
    </location>
    <ligand>
        <name>K(+)</name>
        <dbReference type="ChEBI" id="CHEBI:29103"/>
        <note>ligand shared between two tetrameric partners</note>
    </ligand>
</feature>
<comment type="subunit">
    <text evidence="3 13">Homotetramer.</text>
</comment>
<feature type="active site" description="Proton acceptor" evidence="13 14">
    <location>
        <position position="403"/>
    </location>
</feature>
<dbReference type="SMART" id="SM01240">
    <property type="entry name" value="IMPDH"/>
    <property type="match status" value="1"/>
</dbReference>
<organism evidence="22 23">
    <name type="scientific">Anaplasma ovis str. Haibei</name>
    <dbReference type="NCBI Taxonomy" id="1248439"/>
    <lineage>
        <taxon>Bacteria</taxon>
        <taxon>Pseudomonadati</taxon>
        <taxon>Pseudomonadota</taxon>
        <taxon>Alphaproteobacteria</taxon>
        <taxon>Rickettsiales</taxon>
        <taxon>Anaplasmataceae</taxon>
        <taxon>Anaplasma</taxon>
    </lineage>
</organism>
<dbReference type="SMART" id="SM00116">
    <property type="entry name" value="CBS"/>
    <property type="match status" value="2"/>
</dbReference>
<keyword evidence="10 13" id="KW-0520">NAD</keyword>
<comment type="caution">
    <text evidence="13">Lacks conserved residue(s) required for the propagation of feature annotation.</text>
</comment>
<dbReference type="InterPro" id="IPR046342">
    <property type="entry name" value="CBS_dom_sf"/>
</dbReference>
<feature type="binding site" description="in other chain" evidence="13 17">
    <location>
        <position position="304"/>
    </location>
    <ligand>
        <name>K(+)</name>
        <dbReference type="ChEBI" id="CHEBI:29103"/>
        <note>ligand shared between two tetrameric partners</note>
    </ligand>
</feature>
<dbReference type="SUPFAM" id="SSF51412">
    <property type="entry name" value="Inosine monophosphate dehydrogenase (IMPDH)"/>
    <property type="match status" value="1"/>
</dbReference>
<dbReference type="InterPro" id="IPR015875">
    <property type="entry name" value="IMP_DH/GMP_Rdtase_CS"/>
</dbReference>
<dbReference type="InterPro" id="IPR013785">
    <property type="entry name" value="Aldolase_TIM"/>
</dbReference>
<evidence type="ECO:0000256" key="6">
    <source>
        <dbReference type="ARBA" id="ARBA00022749"/>
    </source>
</evidence>
<reference evidence="22 23" key="2">
    <citation type="journal article" date="2019" name="BMC Genomics">
        <title>The Anaplasma ovis genome reveals a high proportion of pseudogenes.</title>
        <authorList>
            <person name="Liu Z."/>
            <person name="Peasley A.M."/>
            <person name="Yang J."/>
            <person name="Li Y."/>
            <person name="Guan G."/>
            <person name="Luo J."/>
            <person name="Yin H."/>
            <person name="Brayton K.A."/>
        </authorList>
    </citation>
    <scope>NUCLEOTIDE SEQUENCE [LARGE SCALE GENOMIC DNA]</scope>
    <source>
        <strain evidence="22 23">Haibei</strain>
    </source>
</reference>
<evidence type="ECO:0000313" key="23">
    <source>
        <dbReference type="Proteomes" id="UP000259762"/>
    </source>
</evidence>
<feature type="binding site" evidence="13">
    <location>
        <position position="471"/>
    </location>
    <ligand>
        <name>K(+)</name>
        <dbReference type="ChEBI" id="CHEBI:29103"/>
        <note>ligand shared between two tetrameric partners</note>
    </ligand>
</feature>
<evidence type="ECO:0000256" key="18">
    <source>
        <dbReference type="PROSITE-ProRule" id="PRU00703"/>
    </source>
</evidence>
<evidence type="ECO:0000256" key="15">
    <source>
        <dbReference type="PIRSR" id="PIRSR000130-2"/>
    </source>
</evidence>
<comment type="function">
    <text evidence="13">Catalyzes the conversion of inosine 5'-phosphate (IMP) to xanthosine 5'-phosphate (XMP), the first committed and rate-limiting step in the de novo synthesis of guanine nucleotides, and therefore plays an important role in the regulation of cell growth.</text>
</comment>
<evidence type="ECO:0000256" key="10">
    <source>
        <dbReference type="ARBA" id="ARBA00023027"/>
    </source>
</evidence>
<dbReference type="GO" id="GO:0003938">
    <property type="term" value="F:IMP dehydrogenase activity"/>
    <property type="evidence" value="ECO:0007669"/>
    <property type="project" value="UniProtKB-UniRule"/>
</dbReference>
<evidence type="ECO:0000313" key="22">
    <source>
        <dbReference type="EMBL" id="ASI47396.1"/>
    </source>
</evidence>
<dbReference type="GO" id="GO:0000166">
    <property type="term" value="F:nucleotide binding"/>
    <property type="evidence" value="ECO:0007669"/>
    <property type="project" value="UniProtKB-UniRule"/>
</dbReference>
<feature type="binding site" evidence="13">
    <location>
        <position position="469"/>
    </location>
    <ligand>
        <name>K(+)</name>
        <dbReference type="ChEBI" id="CHEBI:29103"/>
        <note>ligand shared between two tetrameric partners</note>
    </ligand>
</feature>
<evidence type="ECO:0000256" key="9">
    <source>
        <dbReference type="ARBA" id="ARBA00023002"/>
    </source>
</evidence>
<feature type="binding site" evidence="13">
    <location>
        <position position="250"/>
    </location>
    <ligand>
        <name>NAD(+)</name>
        <dbReference type="ChEBI" id="CHEBI:57540"/>
    </ligand>
</feature>
<evidence type="ECO:0000256" key="1">
    <source>
        <dbReference type="ARBA" id="ARBA00001958"/>
    </source>
</evidence>
<accession>A0A2Z2LFW5</accession>
<keyword evidence="6 13" id="KW-0332">GMP biosynthesis</keyword>
<name>A0A2Z2LFW5_9RICK</name>
<dbReference type="HAMAP" id="MF_01964">
    <property type="entry name" value="IMPDH"/>
    <property type="match status" value="1"/>
</dbReference>
<evidence type="ECO:0000256" key="4">
    <source>
        <dbReference type="ARBA" id="ARBA00022723"/>
    </source>
</evidence>
<keyword evidence="11 18" id="KW-0129">CBS domain</keyword>
<dbReference type="GO" id="GO:0006183">
    <property type="term" value="P:GTP biosynthetic process"/>
    <property type="evidence" value="ECO:0007669"/>
    <property type="project" value="TreeGrafter"/>
</dbReference>
<sequence length="493" mass="52587">MAETLVEVSYSFDDVLIIPADSNVLPADTDVTTYVTDSVQLRIPIMSAAMDTVTESRLAISVAQHGGMGCIHKNLSIERQVAEVQKVKKHESWIVSNPVTVPPDATLSTALSVMKRHSYSGIPVVTTQQNKLVGILTNRDVRFVENKNCKVSDIMTSTNLVTVRDGISQSEATRLLHKHKIERLIVTDEHGCCIGLITVKDIERFNRFPNSCKDKKARLRVAAAVGTGNKEGVERAEALIQAEADVIVVDTAHGHSARVIQTIKEIKTLYPDAQIVGGNVATAAGALALIEAGVDAVKVGMGPGSICTTRIVTGVGVPQFSAIKNVAEACKGTGVRVIADGGIKYSGDIAKSIAAGADVVMIGSIFAGTDESPGDTMIYNGRAYKCYRGMGSVVAMKSGSSSRYFQEGGGKFIPEGVEGRVPFKGAASEVIYQLVGGLRSSMGYTGNKDIESMKANCKFTVITAAGLQESHVHGVAITRETPNYHPYYQSHKD</sequence>
<proteinExistence type="inferred from homology"/>
<evidence type="ECO:0000256" key="7">
    <source>
        <dbReference type="ARBA" id="ARBA00022755"/>
    </source>
</evidence>
<dbReference type="Pfam" id="PF00478">
    <property type="entry name" value="IMPDH"/>
    <property type="match status" value="1"/>
</dbReference>
<feature type="binding site" evidence="13 15">
    <location>
        <position position="415"/>
    </location>
    <ligand>
        <name>IMP</name>
        <dbReference type="ChEBI" id="CHEBI:58053"/>
    </ligand>
</feature>
<evidence type="ECO:0000256" key="16">
    <source>
        <dbReference type="PIRSR" id="PIRSR000130-3"/>
    </source>
</evidence>
<dbReference type="OrthoDB" id="9805398at2"/>
<dbReference type="EC" id="1.1.1.205" evidence="13 20"/>
<comment type="catalytic activity">
    <reaction evidence="12 13 20">
        <text>IMP + NAD(+) + H2O = XMP + NADH + H(+)</text>
        <dbReference type="Rhea" id="RHEA:11708"/>
        <dbReference type="ChEBI" id="CHEBI:15377"/>
        <dbReference type="ChEBI" id="CHEBI:15378"/>
        <dbReference type="ChEBI" id="CHEBI:57464"/>
        <dbReference type="ChEBI" id="CHEBI:57540"/>
        <dbReference type="ChEBI" id="CHEBI:57945"/>
        <dbReference type="ChEBI" id="CHEBI:58053"/>
        <dbReference type="EC" id="1.1.1.205"/>
    </reaction>
</comment>
<feature type="binding site" evidence="16">
    <location>
        <begin position="250"/>
        <end position="252"/>
    </location>
    <ligand>
        <name>NAD(+)</name>
        <dbReference type="ChEBI" id="CHEBI:57540"/>
    </ligand>
</feature>
<feature type="domain" description="CBS" evidence="21">
    <location>
        <begin position="155"/>
        <end position="212"/>
    </location>
</feature>
<dbReference type="GO" id="GO:0046872">
    <property type="term" value="F:metal ion binding"/>
    <property type="evidence" value="ECO:0007669"/>
    <property type="project" value="UniProtKB-UniRule"/>
</dbReference>
<dbReference type="PANTHER" id="PTHR11911:SF111">
    <property type="entry name" value="INOSINE-5'-MONOPHOSPHATE DEHYDROGENASE"/>
    <property type="match status" value="1"/>
</dbReference>
<feature type="binding site" evidence="13 15">
    <location>
        <position position="305"/>
    </location>
    <ligand>
        <name>IMP</name>
        <dbReference type="ChEBI" id="CHEBI:58053"/>
    </ligand>
</feature>
<dbReference type="InterPro" id="IPR005990">
    <property type="entry name" value="IMP_DH"/>
</dbReference>
<keyword evidence="9 13" id="KW-0560">Oxidoreductase</keyword>
<evidence type="ECO:0000256" key="13">
    <source>
        <dbReference type="HAMAP-Rule" id="MF_01964"/>
    </source>
</evidence>
<protein>
    <recommendedName>
        <fullName evidence="13 20">Inosine-5'-monophosphate dehydrogenase</fullName>
        <shortName evidence="13">IMP dehydrogenase</shortName>
        <shortName evidence="13">IMPD</shortName>
        <shortName evidence="13">IMPDH</shortName>
        <ecNumber evidence="13 20">1.1.1.205</ecNumber>
    </recommendedName>
</protein>
<evidence type="ECO:0000256" key="17">
    <source>
        <dbReference type="PIRSR" id="PIRSR000130-4"/>
    </source>
</evidence>
<feature type="binding site" evidence="13 15">
    <location>
        <begin position="340"/>
        <end position="342"/>
    </location>
    <ligand>
        <name>IMP</name>
        <dbReference type="ChEBI" id="CHEBI:58053"/>
    </ligand>
</feature>
<dbReference type="EMBL" id="CP015994">
    <property type="protein sequence ID" value="ASI47396.1"/>
    <property type="molecule type" value="Genomic_DNA"/>
</dbReference>
<dbReference type="PIRSF" id="PIRSF000130">
    <property type="entry name" value="IMPDH"/>
    <property type="match status" value="1"/>
</dbReference>
<keyword evidence="5" id="KW-0677">Repeat</keyword>
<feature type="domain" description="CBS" evidence="21">
    <location>
        <begin position="94"/>
        <end position="154"/>
    </location>
</feature>
<gene>
    <name evidence="13 22" type="primary">guaB</name>
    <name evidence="22" type="ORF">AOV_00210</name>
</gene>
<comment type="pathway">
    <text evidence="13 20">Purine metabolism; XMP biosynthesis via de novo pathway; XMP from IMP: step 1/1.</text>
</comment>
<feature type="binding site" evidence="13">
    <location>
        <position position="470"/>
    </location>
    <ligand>
        <name>K(+)</name>
        <dbReference type="ChEBI" id="CHEBI:29103"/>
        <note>ligand shared between two tetrameric partners</note>
    </ligand>
</feature>
<reference evidence="23" key="1">
    <citation type="submission" date="2018-06" db="EMBL/GenBank/DDBJ databases">
        <title>The Anaplasma ovis genome reveals a high proportion of pseudogenes.</title>
        <authorList>
            <person name="Liu Z."/>
            <person name="Peasley A.M."/>
            <person name="Yang J."/>
            <person name="Li Y."/>
            <person name="Guan G."/>
            <person name="Luo J."/>
            <person name="Yin H."/>
            <person name="Brayton K.A."/>
        </authorList>
    </citation>
    <scope>NUCLEOTIDE SEQUENCE [LARGE SCALE GENOMIC DNA]</scope>
    <source>
        <strain evidence="23">Haibei</strain>
    </source>
</reference>
<dbReference type="FunFam" id="3.20.20.70:FF:000003">
    <property type="entry name" value="GMP reductase"/>
    <property type="match status" value="1"/>
</dbReference>
<evidence type="ECO:0000256" key="19">
    <source>
        <dbReference type="RuleBase" id="RU003927"/>
    </source>
</evidence>
<evidence type="ECO:0000256" key="11">
    <source>
        <dbReference type="ARBA" id="ARBA00023122"/>
    </source>
</evidence>
<feature type="binding site" evidence="13 15">
    <location>
        <begin position="387"/>
        <end position="391"/>
    </location>
    <ligand>
        <name>IMP</name>
        <dbReference type="ChEBI" id="CHEBI:58053"/>
    </ligand>
</feature>
<feature type="binding site" description="in other chain" evidence="13 17">
    <location>
        <position position="307"/>
    </location>
    <ligand>
        <name>K(+)</name>
        <dbReference type="ChEBI" id="CHEBI:29103"/>
        <note>ligand shared between two tetrameric partners</note>
    </ligand>
</feature>
<evidence type="ECO:0000256" key="14">
    <source>
        <dbReference type="PIRSR" id="PIRSR000130-1"/>
    </source>
</evidence>
<evidence type="ECO:0000256" key="20">
    <source>
        <dbReference type="RuleBase" id="RU003928"/>
    </source>
</evidence>